<dbReference type="EMBL" id="JAFELM010000016">
    <property type="protein sequence ID" value="MBM6616908.1"/>
    <property type="molecule type" value="Genomic_DNA"/>
</dbReference>
<name>A0ABS2DEM7_9BACI</name>
<comment type="caution">
    <text evidence="2">The sequence shown here is derived from an EMBL/GenBank/DDBJ whole genome shotgun (WGS) entry which is preliminary data.</text>
</comment>
<feature type="domain" description="Regulatory protein YycH" evidence="1">
    <location>
        <begin position="4"/>
        <end position="428"/>
    </location>
</feature>
<dbReference type="Proteomes" id="UP001518925">
    <property type="component" value="Unassembled WGS sequence"/>
</dbReference>
<evidence type="ECO:0000313" key="2">
    <source>
        <dbReference type="EMBL" id="MBM6616908.1"/>
    </source>
</evidence>
<sequence length="445" mass="51846">MNFENIKSILLTLLVILSLVLTWSLWTYQPQLAEIKRPDYIRDVNIGFEKEPISLILPQQILFHKDHHTYGTMEGSEIRRIQSKLRQWSFDEFVDISARERDQYLDFVHGQEGIEVIFPTEIPIETFREIIKIEDKEIRNISFDRIIIPLNEGKDELPIAYFVSYEDQYIYQASLNNFSQTGFKTEIYNRAISYPKYISFKIDPFNTLFIQENSVQVNQLTYYSKSLSTEDFKDALFTNPSNVKRDIETVNEETYSDGSRALLIKDGLLRYINPTSESDEGIKSSGDYIQKSIDFVNDHSGWTDKYQFTNWDPNKRSTLFRLHINGVPVFHHSKLTSVYLEWDGTGLFDIYQRPLFKLHLPIDSETTKITLPPGQRVIDIIKSSPYVNIQKVKNITVAYQMTKDDTKVTVEPIWCIFENGDWKKVVFDDTDTKGIGGTIIGLEKN</sequence>
<accession>A0ABS2DEM7</accession>
<dbReference type="InterPro" id="IPR042274">
    <property type="entry name" value="YycH/YycI_2"/>
</dbReference>
<dbReference type="Pfam" id="PF07435">
    <property type="entry name" value="YycH"/>
    <property type="match status" value="1"/>
</dbReference>
<keyword evidence="3" id="KW-1185">Reference proteome</keyword>
<dbReference type="InterPro" id="IPR009996">
    <property type="entry name" value="YycH"/>
</dbReference>
<dbReference type="Gene3D" id="3.10.450.310">
    <property type="match status" value="1"/>
</dbReference>
<dbReference type="Gene3D" id="3.30.310.160">
    <property type="entry name" value="YycH protein, domain 2"/>
    <property type="match status" value="1"/>
</dbReference>
<reference evidence="2 3" key="1">
    <citation type="submission" date="2021-02" db="EMBL/GenBank/DDBJ databases">
        <title>Bacillus sp. RD4P76, an endophyte from a halophyte.</title>
        <authorList>
            <person name="Sun J.-Q."/>
        </authorList>
    </citation>
    <scope>NUCLEOTIDE SEQUENCE [LARGE SCALE GENOMIC DNA]</scope>
    <source>
        <strain evidence="2 3">RD4P76</strain>
    </source>
</reference>
<protein>
    <recommendedName>
        <fullName evidence="1">Regulatory protein YycH domain-containing protein</fullName>
    </recommendedName>
</protein>
<evidence type="ECO:0000313" key="3">
    <source>
        <dbReference type="Proteomes" id="UP001518925"/>
    </source>
</evidence>
<dbReference type="CDD" id="cd15787">
    <property type="entry name" value="YycH_N"/>
    <property type="match status" value="1"/>
</dbReference>
<proteinExistence type="predicted"/>
<dbReference type="RefSeq" id="WP_204202277.1">
    <property type="nucleotide sequence ID" value="NZ_JAFELM010000016.1"/>
</dbReference>
<evidence type="ECO:0000259" key="1">
    <source>
        <dbReference type="Pfam" id="PF07435"/>
    </source>
</evidence>
<organism evidence="2 3">
    <name type="scientific">Bacillus suaedaesalsae</name>
    <dbReference type="NCBI Taxonomy" id="2810349"/>
    <lineage>
        <taxon>Bacteria</taxon>
        <taxon>Bacillati</taxon>
        <taxon>Bacillota</taxon>
        <taxon>Bacilli</taxon>
        <taxon>Bacillales</taxon>
        <taxon>Bacillaceae</taxon>
        <taxon>Bacillus</taxon>
    </lineage>
</organism>
<gene>
    <name evidence="2" type="ORF">JR050_04320</name>
</gene>